<organism evidence="1 2">
    <name type="scientific">Piscirickettsia litoralis</name>
    <dbReference type="NCBI Taxonomy" id="1891921"/>
    <lineage>
        <taxon>Bacteria</taxon>
        <taxon>Pseudomonadati</taxon>
        <taxon>Pseudomonadota</taxon>
        <taxon>Gammaproteobacteria</taxon>
        <taxon>Thiotrichales</taxon>
        <taxon>Piscirickettsiaceae</taxon>
        <taxon>Piscirickettsia</taxon>
    </lineage>
</organism>
<comment type="caution">
    <text evidence="1">The sequence shown here is derived from an EMBL/GenBank/DDBJ whole genome shotgun (WGS) entry which is preliminary data.</text>
</comment>
<gene>
    <name evidence="1" type="ORF">BGC07_14705</name>
</gene>
<sequence>MLANGVDVDKLGEKVGSQHGDGFYIARSYEIAENFCSGYSRESQELCAKLIEENPQRFREYKAGYGFLKHDITCPVLLGMLKEKLGITEDNLHEHSSVINHLLDTLKDQEGRVLAVYLDGDLKLERACVYDNDCSDHGEGVGRLKQVRQGGYITYANMNHDKITDLDGRISDSLELIVPKEMVGLLTLEVAQESTVSNEVTEEISKHELNIINENRKQQESLLFLSQLMMSSGLKNEQKVCPLL</sequence>
<proteinExistence type="predicted"/>
<dbReference type="RefSeq" id="WP_069313703.1">
    <property type="nucleotide sequence ID" value="NZ_MDTU01000001.1"/>
</dbReference>
<keyword evidence="2" id="KW-1185">Reference proteome</keyword>
<dbReference type="Proteomes" id="UP000094329">
    <property type="component" value="Unassembled WGS sequence"/>
</dbReference>
<name>A0ABX3A4X7_9GAMM</name>
<accession>A0ABX3A4X7</accession>
<reference evidence="1 2" key="1">
    <citation type="submission" date="2016-08" db="EMBL/GenBank/DDBJ databases">
        <title>Draft genome sequence of Candidatus Piscirickettsia litoralis, from seawater.</title>
        <authorList>
            <person name="Wan X."/>
            <person name="Lee A.J."/>
            <person name="Hou S."/>
            <person name="Donachie S.P."/>
        </authorList>
    </citation>
    <scope>NUCLEOTIDE SEQUENCE [LARGE SCALE GENOMIC DNA]</scope>
    <source>
        <strain evidence="1 2">Y2</strain>
    </source>
</reference>
<evidence type="ECO:0000313" key="1">
    <source>
        <dbReference type="EMBL" id="ODN43907.1"/>
    </source>
</evidence>
<dbReference type="EMBL" id="MDTU01000001">
    <property type="protein sequence ID" value="ODN43907.1"/>
    <property type="molecule type" value="Genomic_DNA"/>
</dbReference>
<protein>
    <submittedName>
        <fullName evidence="1">Uncharacterized protein</fullName>
    </submittedName>
</protein>
<evidence type="ECO:0000313" key="2">
    <source>
        <dbReference type="Proteomes" id="UP000094329"/>
    </source>
</evidence>